<evidence type="ECO:0000256" key="2">
    <source>
        <dbReference type="ARBA" id="ARBA00022448"/>
    </source>
</evidence>
<dbReference type="InterPro" id="IPR018107">
    <property type="entry name" value="Na-dicarboxylate_symporter_CS"/>
</dbReference>
<comment type="similarity">
    <text evidence="8">Belongs to the dicarboxylate/amino acid:cation symporter (DAACS) (TC 2.A.23) family.</text>
</comment>
<feature type="transmembrane region" description="Helical" evidence="8">
    <location>
        <begin position="469"/>
        <end position="495"/>
    </location>
</feature>
<dbReference type="InterPro" id="IPR001991">
    <property type="entry name" value="Na-dicarboxylate_symporter"/>
</dbReference>
<feature type="transmembrane region" description="Helical" evidence="8">
    <location>
        <begin position="301"/>
        <end position="322"/>
    </location>
</feature>
<dbReference type="PANTHER" id="PTHR11958:SF63">
    <property type="entry name" value="AMINO ACID TRANSPORTER"/>
    <property type="match status" value="1"/>
</dbReference>
<keyword evidence="2 8" id="KW-0813">Transport</keyword>
<dbReference type="Gene3D" id="1.10.3860.10">
    <property type="entry name" value="Sodium:dicarboxylate symporter"/>
    <property type="match status" value="1"/>
</dbReference>
<evidence type="ECO:0000313" key="9">
    <source>
        <dbReference type="Proteomes" id="UP001165740"/>
    </source>
</evidence>
<accession>A0A9W2ZYF2</accession>
<evidence type="ECO:0000256" key="4">
    <source>
        <dbReference type="ARBA" id="ARBA00022847"/>
    </source>
</evidence>
<keyword evidence="7" id="KW-0325">Glycoprotein</keyword>
<feature type="transmembrane region" description="Helical" evidence="8">
    <location>
        <begin position="334"/>
        <end position="360"/>
    </location>
</feature>
<gene>
    <name evidence="10" type="primary">LOC106060444</name>
</gene>
<feature type="transmembrane region" description="Helical" evidence="8">
    <location>
        <begin position="443"/>
        <end position="463"/>
    </location>
</feature>
<reference evidence="10" key="1">
    <citation type="submission" date="2025-08" db="UniProtKB">
        <authorList>
            <consortium name="RefSeq"/>
        </authorList>
    </citation>
    <scope>IDENTIFICATION</scope>
</reference>
<keyword evidence="4 8" id="KW-0769">Symport</keyword>
<dbReference type="GeneID" id="106060444"/>
<keyword evidence="3 8" id="KW-0812">Transmembrane</keyword>
<name>A0A9W2ZYF2_BIOGL</name>
<keyword evidence="5 8" id="KW-1133">Transmembrane helix</keyword>
<evidence type="ECO:0000256" key="1">
    <source>
        <dbReference type="ARBA" id="ARBA00004141"/>
    </source>
</evidence>
<dbReference type="PROSITE" id="PS00713">
    <property type="entry name" value="NA_DICARBOXYL_SYMP_1"/>
    <property type="match status" value="1"/>
</dbReference>
<feature type="transmembrane region" description="Helical" evidence="8">
    <location>
        <begin position="133"/>
        <end position="155"/>
    </location>
</feature>
<evidence type="ECO:0000256" key="8">
    <source>
        <dbReference type="RuleBase" id="RU361216"/>
    </source>
</evidence>
<evidence type="ECO:0000256" key="3">
    <source>
        <dbReference type="ARBA" id="ARBA00022692"/>
    </source>
</evidence>
<evidence type="ECO:0000256" key="6">
    <source>
        <dbReference type="ARBA" id="ARBA00023136"/>
    </source>
</evidence>
<dbReference type="PROSITE" id="PS00714">
    <property type="entry name" value="NA_DICARBOXYL_SYMP_2"/>
    <property type="match status" value="1"/>
</dbReference>
<dbReference type="AlphaFoldDB" id="A0A9W2ZYF2"/>
<evidence type="ECO:0000256" key="5">
    <source>
        <dbReference type="ARBA" id="ARBA00022989"/>
    </source>
</evidence>
<sequence>MERKRSSNADGRDGVGENNVNPVNTHVFITVPEEDLGFSGNLKKYGKKCIQGSKQNALLIGLLLSVVMGILLGLVIRSTKDKFSKREVMYLGFPGELLMRMLQMLILPIILSSLISGIAGLDGKTCGKMGLRTIGYFTVTTFMAVFLGILLAMTIQPGGNADRSSMRRYGKAEPLNSADTFLDLIRNVFPDNLIVTCFNAYRTKEVRVPIMSIPVVNLSATTTSTITTETMTTESPLATTLNETEEVQYDISLLNEGTGKPNVLGIVTFAILFGIMLGRMGERGKPILAFCDCLVEVTMKLFTFFLWYSPFGIAFLIAAKIVEMEDFSVLLGKVGMYFITVLIGLFIHGSIVLPLIYFVLVRKNPYTFIYGISQALATAFGTSSSSATMPVTLKCLEHNNHVDSRVASFVIPVGATINMDGTALYEAVAALFIAQVNNQSMNFGNIITISITATAASVGAAGVPQAGLVTMVIVLAAVGLPIDDVTLILVVDWFLDRFRTMTNVMGDSLGAGIVHHYSVDEMPPLEHDLHDHEMEKLPNGQQQETTPV</sequence>
<dbReference type="PRINTS" id="PR00173">
    <property type="entry name" value="EDTRNSPORT"/>
</dbReference>
<feature type="transmembrane region" description="Helical" evidence="8">
    <location>
        <begin position="57"/>
        <end position="77"/>
    </location>
</feature>
<dbReference type="RefSeq" id="XP_055880052.1">
    <property type="nucleotide sequence ID" value="XM_056024077.1"/>
</dbReference>
<feature type="transmembrane region" description="Helical" evidence="8">
    <location>
        <begin position="263"/>
        <end position="280"/>
    </location>
</feature>
<comment type="subcellular location">
    <subcellularLocation>
        <location evidence="1 8">Membrane</location>
        <topology evidence="1 8">Multi-pass membrane protein</topology>
    </subcellularLocation>
</comment>
<evidence type="ECO:0000313" key="10">
    <source>
        <dbReference type="RefSeq" id="XP_055880052.1"/>
    </source>
</evidence>
<dbReference type="OMA" id="VDWFMGI"/>
<dbReference type="GO" id="GO:0015175">
    <property type="term" value="F:neutral L-amino acid transmembrane transporter activity"/>
    <property type="evidence" value="ECO:0007669"/>
    <property type="project" value="TreeGrafter"/>
</dbReference>
<dbReference type="OrthoDB" id="5877963at2759"/>
<dbReference type="GO" id="GO:0005313">
    <property type="term" value="F:L-glutamate transmembrane transporter activity"/>
    <property type="evidence" value="ECO:0007669"/>
    <property type="project" value="TreeGrafter"/>
</dbReference>
<protein>
    <recommendedName>
        <fullName evidence="8">Amino acid transporter</fullName>
    </recommendedName>
</protein>
<dbReference type="InterPro" id="IPR036458">
    <property type="entry name" value="Na:dicarbo_symporter_sf"/>
</dbReference>
<keyword evidence="6 8" id="KW-0472">Membrane</keyword>
<evidence type="ECO:0000256" key="7">
    <source>
        <dbReference type="ARBA" id="ARBA00023180"/>
    </source>
</evidence>
<feature type="transmembrane region" description="Helical" evidence="8">
    <location>
        <begin position="97"/>
        <end position="121"/>
    </location>
</feature>
<dbReference type="Pfam" id="PF00375">
    <property type="entry name" value="SDF"/>
    <property type="match status" value="1"/>
</dbReference>
<dbReference type="GO" id="GO:0015501">
    <property type="term" value="F:glutamate:sodium symporter activity"/>
    <property type="evidence" value="ECO:0007669"/>
    <property type="project" value="TreeGrafter"/>
</dbReference>
<dbReference type="PANTHER" id="PTHR11958">
    <property type="entry name" value="SODIUM/DICARBOXYLATE SYMPORTER-RELATED"/>
    <property type="match status" value="1"/>
</dbReference>
<organism evidence="9 10">
    <name type="scientific">Biomphalaria glabrata</name>
    <name type="common">Bloodfluke planorb</name>
    <name type="synonym">Freshwater snail</name>
    <dbReference type="NCBI Taxonomy" id="6526"/>
    <lineage>
        <taxon>Eukaryota</taxon>
        <taxon>Metazoa</taxon>
        <taxon>Spiralia</taxon>
        <taxon>Lophotrochozoa</taxon>
        <taxon>Mollusca</taxon>
        <taxon>Gastropoda</taxon>
        <taxon>Heterobranchia</taxon>
        <taxon>Euthyneura</taxon>
        <taxon>Panpulmonata</taxon>
        <taxon>Hygrophila</taxon>
        <taxon>Lymnaeoidea</taxon>
        <taxon>Planorbidae</taxon>
        <taxon>Biomphalaria</taxon>
    </lineage>
</organism>
<dbReference type="SUPFAM" id="SSF118215">
    <property type="entry name" value="Proton glutamate symport protein"/>
    <property type="match status" value="1"/>
</dbReference>
<proteinExistence type="inferred from homology"/>
<dbReference type="GO" id="GO:0005886">
    <property type="term" value="C:plasma membrane"/>
    <property type="evidence" value="ECO:0007669"/>
    <property type="project" value="TreeGrafter"/>
</dbReference>
<dbReference type="Proteomes" id="UP001165740">
    <property type="component" value="Chromosome 1"/>
</dbReference>
<keyword evidence="9" id="KW-1185">Reference proteome</keyword>
<dbReference type="InterPro" id="IPR050746">
    <property type="entry name" value="DAACS"/>
</dbReference>